<sequence length="343" mass="35807">MAARRLHARQSAASQTASDSSTSWRQPTTTIGLSTTFTPAASCASNKLTMLPPPGFFIWANEPVPFTSTTVTNCYPEEFLRSYTSLLSGTLVSSIVPVMSPLVCPSNFCTQYVAEDNYIACCPSGYLFEPPATPKVRERPGYGGTCYSQFTVASTATVLQYDSIGETNMAPFVASTSGANAYAHPIDGFAPFAPRLGCAATSSSLASLGSAGSSGVPSGLASSIGSSLPSASASPSGSSSTPPGTIAGAVVGSLAGLIAIVGLVFFLLRRRKSQRSESAQQIHQVEDDLAEPHPMKAVGHSATELSTSDKYGHRGLGPNEVYEMNTETVHEMPGWTDAPKEKP</sequence>
<keyword evidence="2" id="KW-0812">Transmembrane</keyword>
<evidence type="ECO:0000313" key="4">
    <source>
        <dbReference type="Proteomes" id="UP000813461"/>
    </source>
</evidence>
<keyword evidence="2" id="KW-0472">Membrane</keyword>
<dbReference type="EMBL" id="JAGMVJ010000001">
    <property type="protein sequence ID" value="KAH7094310.1"/>
    <property type="molecule type" value="Genomic_DNA"/>
</dbReference>
<proteinExistence type="predicted"/>
<accession>A0A8K0RG34</accession>
<feature type="transmembrane region" description="Helical" evidence="2">
    <location>
        <begin position="246"/>
        <end position="268"/>
    </location>
</feature>
<feature type="region of interest" description="Disordered" evidence="1">
    <location>
        <begin position="1"/>
        <end position="27"/>
    </location>
</feature>
<evidence type="ECO:0000256" key="2">
    <source>
        <dbReference type="SAM" id="Phobius"/>
    </source>
</evidence>
<gene>
    <name evidence="3" type="ORF">FB567DRAFT_1151</name>
</gene>
<dbReference type="OrthoDB" id="5985073at2759"/>
<evidence type="ECO:0000313" key="3">
    <source>
        <dbReference type="EMBL" id="KAH7094310.1"/>
    </source>
</evidence>
<reference evidence="3" key="1">
    <citation type="journal article" date="2021" name="Nat. Commun.">
        <title>Genetic determinants of endophytism in the Arabidopsis root mycobiome.</title>
        <authorList>
            <person name="Mesny F."/>
            <person name="Miyauchi S."/>
            <person name="Thiergart T."/>
            <person name="Pickel B."/>
            <person name="Atanasova L."/>
            <person name="Karlsson M."/>
            <person name="Huettel B."/>
            <person name="Barry K.W."/>
            <person name="Haridas S."/>
            <person name="Chen C."/>
            <person name="Bauer D."/>
            <person name="Andreopoulos W."/>
            <person name="Pangilinan J."/>
            <person name="LaButti K."/>
            <person name="Riley R."/>
            <person name="Lipzen A."/>
            <person name="Clum A."/>
            <person name="Drula E."/>
            <person name="Henrissat B."/>
            <person name="Kohler A."/>
            <person name="Grigoriev I.V."/>
            <person name="Martin F.M."/>
            <person name="Hacquard S."/>
        </authorList>
    </citation>
    <scope>NUCLEOTIDE SEQUENCE</scope>
    <source>
        <strain evidence="3">MPI-SDFR-AT-0120</strain>
    </source>
</reference>
<dbReference type="CDD" id="cd12087">
    <property type="entry name" value="TM_EGFR-like"/>
    <property type="match status" value="1"/>
</dbReference>
<keyword evidence="2" id="KW-1133">Transmembrane helix</keyword>
<feature type="compositionally biased region" description="Low complexity" evidence="1">
    <location>
        <begin position="10"/>
        <end position="23"/>
    </location>
</feature>
<comment type="caution">
    <text evidence="3">The sequence shown here is derived from an EMBL/GenBank/DDBJ whole genome shotgun (WGS) entry which is preliminary data.</text>
</comment>
<evidence type="ECO:0000256" key="1">
    <source>
        <dbReference type="SAM" id="MobiDB-lite"/>
    </source>
</evidence>
<organism evidence="3 4">
    <name type="scientific">Paraphoma chrysanthemicola</name>
    <dbReference type="NCBI Taxonomy" id="798071"/>
    <lineage>
        <taxon>Eukaryota</taxon>
        <taxon>Fungi</taxon>
        <taxon>Dikarya</taxon>
        <taxon>Ascomycota</taxon>
        <taxon>Pezizomycotina</taxon>
        <taxon>Dothideomycetes</taxon>
        <taxon>Pleosporomycetidae</taxon>
        <taxon>Pleosporales</taxon>
        <taxon>Pleosporineae</taxon>
        <taxon>Phaeosphaeriaceae</taxon>
        <taxon>Paraphoma</taxon>
    </lineage>
</organism>
<dbReference type="Proteomes" id="UP000813461">
    <property type="component" value="Unassembled WGS sequence"/>
</dbReference>
<name>A0A8K0RG34_9PLEO</name>
<protein>
    <submittedName>
        <fullName evidence="3">Uncharacterized protein</fullName>
    </submittedName>
</protein>
<keyword evidence="4" id="KW-1185">Reference proteome</keyword>
<dbReference type="AlphaFoldDB" id="A0A8K0RG34"/>